<sequence length="102" mass="11256">MTQTTHFTSPPATKTGGQQQEVSSGWRRPQQEVDGGLTLVTRADGERVASVIRLLSSENFTTTKPAMAAENQLPNENSISKTNPIFAWPRYAPSSVKIRSFY</sequence>
<dbReference type="EMBL" id="BKCP01007737">
    <property type="protein sequence ID" value="GER46992.1"/>
    <property type="molecule type" value="Genomic_DNA"/>
</dbReference>
<feature type="compositionally biased region" description="Polar residues" evidence="1">
    <location>
        <begin position="1"/>
        <end position="23"/>
    </location>
</feature>
<keyword evidence="3" id="KW-1185">Reference proteome</keyword>
<evidence type="ECO:0000313" key="3">
    <source>
        <dbReference type="Proteomes" id="UP000325081"/>
    </source>
</evidence>
<protein>
    <submittedName>
        <fullName evidence="2">FCD domain protein</fullName>
    </submittedName>
</protein>
<reference evidence="3" key="1">
    <citation type="journal article" date="2019" name="Curr. Biol.">
        <title>Genome Sequence of Striga asiatica Provides Insight into the Evolution of Plant Parasitism.</title>
        <authorList>
            <person name="Yoshida S."/>
            <person name="Kim S."/>
            <person name="Wafula E.K."/>
            <person name="Tanskanen J."/>
            <person name="Kim Y.M."/>
            <person name="Honaas L."/>
            <person name="Yang Z."/>
            <person name="Spallek T."/>
            <person name="Conn C.E."/>
            <person name="Ichihashi Y."/>
            <person name="Cheong K."/>
            <person name="Cui S."/>
            <person name="Der J.P."/>
            <person name="Gundlach H."/>
            <person name="Jiao Y."/>
            <person name="Hori C."/>
            <person name="Ishida J.K."/>
            <person name="Kasahara H."/>
            <person name="Kiba T."/>
            <person name="Kim M.S."/>
            <person name="Koo N."/>
            <person name="Laohavisit A."/>
            <person name="Lee Y.H."/>
            <person name="Lumba S."/>
            <person name="McCourt P."/>
            <person name="Mortimer J.C."/>
            <person name="Mutuku J.M."/>
            <person name="Nomura T."/>
            <person name="Sasaki-Sekimoto Y."/>
            <person name="Seto Y."/>
            <person name="Wang Y."/>
            <person name="Wakatake T."/>
            <person name="Sakakibara H."/>
            <person name="Demura T."/>
            <person name="Yamaguchi S."/>
            <person name="Yoneyama K."/>
            <person name="Manabe R.I."/>
            <person name="Nelson D.C."/>
            <person name="Schulman A.H."/>
            <person name="Timko M.P."/>
            <person name="dePamphilis C.W."/>
            <person name="Choi D."/>
            <person name="Shirasu K."/>
        </authorList>
    </citation>
    <scope>NUCLEOTIDE SEQUENCE [LARGE SCALE GENOMIC DNA]</scope>
    <source>
        <strain evidence="3">cv. UVA1</strain>
    </source>
</reference>
<dbReference type="AlphaFoldDB" id="A0A5A7QQ45"/>
<accession>A0A5A7QQ45</accession>
<evidence type="ECO:0000256" key="1">
    <source>
        <dbReference type="SAM" id="MobiDB-lite"/>
    </source>
</evidence>
<name>A0A5A7QQ45_STRAF</name>
<organism evidence="2 3">
    <name type="scientific">Striga asiatica</name>
    <name type="common">Asiatic witchweed</name>
    <name type="synonym">Buchnera asiatica</name>
    <dbReference type="NCBI Taxonomy" id="4170"/>
    <lineage>
        <taxon>Eukaryota</taxon>
        <taxon>Viridiplantae</taxon>
        <taxon>Streptophyta</taxon>
        <taxon>Embryophyta</taxon>
        <taxon>Tracheophyta</taxon>
        <taxon>Spermatophyta</taxon>
        <taxon>Magnoliopsida</taxon>
        <taxon>eudicotyledons</taxon>
        <taxon>Gunneridae</taxon>
        <taxon>Pentapetalae</taxon>
        <taxon>asterids</taxon>
        <taxon>lamiids</taxon>
        <taxon>Lamiales</taxon>
        <taxon>Orobanchaceae</taxon>
        <taxon>Buchnereae</taxon>
        <taxon>Striga</taxon>
    </lineage>
</organism>
<gene>
    <name evidence="2" type="ORF">STAS_24061</name>
</gene>
<comment type="caution">
    <text evidence="2">The sequence shown here is derived from an EMBL/GenBank/DDBJ whole genome shotgun (WGS) entry which is preliminary data.</text>
</comment>
<evidence type="ECO:0000313" key="2">
    <source>
        <dbReference type="EMBL" id="GER46992.1"/>
    </source>
</evidence>
<proteinExistence type="predicted"/>
<dbReference type="Proteomes" id="UP000325081">
    <property type="component" value="Unassembled WGS sequence"/>
</dbReference>
<feature type="region of interest" description="Disordered" evidence="1">
    <location>
        <begin position="1"/>
        <end position="39"/>
    </location>
</feature>